<feature type="domain" description="Tyrosine-protein phosphatase" evidence="2">
    <location>
        <begin position="155"/>
        <end position="416"/>
    </location>
</feature>
<evidence type="ECO:0000259" key="2">
    <source>
        <dbReference type="PROSITE" id="PS50055"/>
    </source>
</evidence>
<dbReference type="InterPro" id="IPR000242">
    <property type="entry name" value="PTP_cat"/>
</dbReference>
<feature type="region of interest" description="Disordered" evidence="1">
    <location>
        <begin position="103"/>
        <end position="127"/>
    </location>
</feature>
<dbReference type="EMBL" id="CANHGI010000002">
    <property type="protein sequence ID" value="CAI5442716.1"/>
    <property type="molecule type" value="Genomic_DNA"/>
</dbReference>
<reference evidence="4" key="1">
    <citation type="submission" date="2022-11" db="EMBL/GenBank/DDBJ databases">
        <authorList>
            <person name="Kikuchi T."/>
        </authorList>
    </citation>
    <scope>NUCLEOTIDE SEQUENCE</scope>
    <source>
        <strain evidence="4">PS1010</strain>
    </source>
</reference>
<feature type="domain" description="Tyrosine specific protein phosphatases" evidence="3">
    <location>
        <begin position="336"/>
        <end position="407"/>
    </location>
</feature>
<feature type="compositionally biased region" description="Polar residues" evidence="1">
    <location>
        <begin position="22"/>
        <end position="38"/>
    </location>
</feature>
<evidence type="ECO:0008006" key="6">
    <source>
        <dbReference type="Google" id="ProtNLM"/>
    </source>
</evidence>
<organism evidence="4 5">
    <name type="scientific">Caenorhabditis angaria</name>
    <dbReference type="NCBI Taxonomy" id="860376"/>
    <lineage>
        <taxon>Eukaryota</taxon>
        <taxon>Metazoa</taxon>
        <taxon>Ecdysozoa</taxon>
        <taxon>Nematoda</taxon>
        <taxon>Chromadorea</taxon>
        <taxon>Rhabditida</taxon>
        <taxon>Rhabditina</taxon>
        <taxon>Rhabditomorpha</taxon>
        <taxon>Rhabditoidea</taxon>
        <taxon>Rhabditidae</taxon>
        <taxon>Peloderinae</taxon>
        <taxon>Caenorhabditis</taxon>
    </lineage>
</organism>
<feature type="compositionally biased region" description="Basic residues" evidence="1">
    <location>
        <begin position="43"/>
        <end position="55"/>
    </location>
</feature>
<feature type="compositionally biased region" description="Polar residues" evidence="1">
    <location>
        <begin position="1"/>
        <end position="10"/>
    </location>
</feature>
<dbReference type="AlphaFoldDB" id="A0A9P1IEL5"/>
<dbReference type="Proteomes" id="UP001152747">
    <property type="component" value="Unassembled WGS sequence"/>
</dbReference>
<dbReference type="SMART" id="SM00194">
    <property type="entry name" value="PTPc"/>
    <property type="match status" value="1"/>
</dbReference>
<dbReference type="SUPFAM" id="SSF52799">
    <property type="entry name" value="(Phosphotyrosine protein) phosphatases II"/>
    <property type="match status" value="1"/>
</dbReference>
<dbReference type="PANTHER" id="PTHR46163">
    <property type="entry name" value="TYROSINE-PROTEIN PHOSPHATASE-RELATED"/>
    <property type="match status" value="1"/>
</dbReference>
<dbReference type="InterPro" id="IPR029021">
    <property type="entry name" value="Prot-tyrosine_phosphatase-like"/>
</dbReference>
<evidence type="ECO:0000259" key="3">
    <source>
        <dbReference type="PROSITE" id="PS50056"/>
    </source>
</evidence>
<evidence type="ECO:0000313" key="4">
    <source>
        <dbReference type="EMBL" id="CAI5442716.1"/>
    </source>
</evidence>
<dbReference type="SMART" id="SM00404">
    <property type="entry name" value="PTPc_motif"/>
    <property type="match status" value="1"/>
</dbReference>
<evidence type="ECO:0000256" key="1">
    <source>
        <dbReference type="SAM" id="MobiDB-lite"/>
    </source>
</evidence>
<sequence length="443" mass="50704">MNKNNKTTSGYELKRNTKSKLQKTTTIRSDSDEPSSNISKKEKAGRKLVNTKKTKSSSNEKTKNVSKQVRPIKLGQSFDGESDTEKVIKPKVLKNLPSVIGTSQLSSEASPETSNANRKSAKSVSLAPTQSILQTRRKKFIDFAAKCQRVTLDELLYEFEHLPTQPPNEKCAAFLNPVNRRKNRYLDIRCLEQSRVILNFLSEKEEGSGYIHANYVANQYLQHRYILTQAPKSNTISDFWRMVWQEETKSIVMLCDFFENGKEKCSKYYPLSEGNIFRLDNVHDNFFIQNQSITKERGMICTKLKLCFKNEPVRIINHYQFLEWPDFNVPSPTSTKSILQILSRVRKDTTPTIIHCAAGIGRSGTLIATEIAICAMENFNPPEIQNIVADLRIKGRCGSVQTFEQYLLIRKLVLEYGVTNNFITEESFKTYSNLYMLAIRSRS</sequence>
<dbReference type="PROSITE" id="PS50056">
    <property type="entry name" value="TYR_PHOSPHATASE_2"/>
    <property type="match status" value="1"/>
</dbReference>
<comment type="caution">
    <text evidence="4">The sequence shown here is derived from an EMBL/GenBank/DDBJ whole genome shotgun (WGS) entry which is preliminary data.</text>
</comment>
<protein>
    <recommendedName>
        <fullName evidence="6">Protein-tyrosine-phosphatase</fullName>
    </recommendedName>
</protein>
<dbReference type="CDD" id="cd00047">
    <property type="entry name" value="PTPc"/>
    <property type="match status" value="1"/>
</dbReference>
<name>A0A9P1IEL5_9PELO</name>
<gene>
    <name evidence="4" type="ORF">CAMP_LOCUS5353</name>
</gene>
<dbReference type="InterPro" id="IPR052782">
    <property type="entry name" value="Oocyte-zygote_transition_reg"/>
</dbReference>
<dbReference type="InterPro" id="IPR000387">
    <property type="entry name" value="Tyr_Pase_dom"/>
</dbReference>
<dbReference type="GO" id="GO:0004725">
    <property type="term" value="F:protein tyrosine phosphatase activity"/>
    <property type="evidence" value="ECO:0007669"/>
    <property type="project" value="InterPro"/>
</dbReference>
<evidence type="ECO:0000313" key="5">
    <source>
        <dbReference type="Proteomes" id="UP001152747"/>
    </source>
</evidence>
<dbReference type="PROSITE" id="PS50055">
    <property type="entry name" value="TYR_PHOSPHATASE_PTP"/>
    <property type="match status" value="1"/>
</dbReference>
<keyword evidence="5" id="KW-1185">Reference proteome</keyword>
<dbReference type="Gene3D" id="3.90.190.10">
    <property type="entry name" value="Protein tyrosine phosphatase superfamily"/>
    <property type="match status" value="1"/>
</dbReference>
<dbReference type="PROSITE" id="PS00383">
    <property type="entry name" value="TYR_PHOSPHATASE_1"/>
    <property type="match status" value="1"/>
</dbReference>
<dbReference type="Pfam" id="PF00102">
    <property type="entry name" value="Y_phosphatase"/>
    <property type="match status" value="1"/>
</dbReference>
<dbReference type="OrthoDB" id="8609993at2759"/>
<dbReference type="InterPro" id="IPR003595">
    <property type="entry name" value="Tyr_Pase_cat"/>
</dbReference>
<dbReference type="InterPro" id="IPR016130">
    <property type="entry name" value="Tyr_Pase_AS"/>
</dbReference>
<proteinExistence type="predicted"/>
<feature type="region of interest" description="Disordered" evidence="1">
    <location>
        <begin position="1"/>
        <end position="83"/>
    </location>
</feature>
<accession>A0A9P1IEL5</accession>
<dbReference type="PRINTS" id="PR00700">
    <property type="entry name" value="PRTYPHPHTASE"/>
</dbReference>